<comment type="caution">
    <text evidence="7">The sequence shown here is derived from an EMBL/GenBank/DDBJ whole genome shotgun (WGS) entry which is preliminary data.</text>
</comment>
<dbReference type="InterPro" id="IPR004358">
    <property type="entry name" value="Sig_transdc_His_kin-like_C"/>
</dbReference>
<sequence>MIKSTVSFALARFVFISCVSLAVIFTSLVSTHIVELINTEYEKIAKGEINALNNSYRLFLNHHLILLKEQSQESIFVQGIMQPKRNIGKIKDYMADLTLLGLKYDETLLDFEGTTLHSTAKIKTNYKEFPWIKALLNEKQTSSIQVLAIEGKYFWCIAFPVIYNKRVEGVLLANIPLATILAGQLDVGVLDGLMIEVMKGSQSIAKFGQQAIGSKQTLHWQDAGVSFNFTVDEAYRNKALSDLVIQLGSYIILAIVLTTLLAYLYGYRYFVKPILALSQLTSSLEKGHEPDALQGDLRFMEFANLFSQFNLMSEKVALRERALKKSYEKLSNINDELKQSESQLVQSEKMASIGVLAAGVAHEINNPIGFIRSNLEVLEDYFSDIEKYYHEFNDTLASEEHKENHKKLAKKYELEFLFDDTPPLIKSSISGVDRVSEIVKNLKTFARIDQVEKALTDISEGLSATLNMVHNELKYNCKVHVDLQTLPRVHVFPGKLNQVFMNLLINAGQSITDKGDIFIRTFVEGSNIVIEIEDTGSGIDSAYIGQIFTPFYTSKPIGQGTGLGLSISHQIIEQHNGKITVKSELGKGSCFSVYIPIS</sequence>
<keyword evidence="3" id="KW-0597">Phosphoprotein</keyword>
<dbReference type="Proteomes" id="UP000029843">
    <property type="component" value="Unassembled WGS sequence"/>
</dbReference>
<feature type="domain" description="Histidine kinase" evidence="6">
    <location>
        <begin position="359"/>
        <end position="598"/>
    </location>
</feature>
<reference evidence="7 8" key="1">
    <citation type="submission" date="2014-08" db="EMBL/GenBank/DDBJ databases">
        <title>Genomic and Phenotypic Diversity of Colwellia psychrerythraea strains from Disparate Marine Basins.</title>
        <authorList>
            <person name="Techtmann S.M."/>
            <person name="Stelling S.C."/>
            <person name="Utturkar S.M."/>
            <person name="Alshibli N."/>
            <person name="Harris A."/>
            <person name="Brown S.D."/>
            <person name="Hazen T.C."/>
        </authorList>
    </citation>
    <scope>NUCLEOTIDE SEQUENCE [LARGE SCALE GENOMIC DNA]</scope>
    <source>
        <strain evidence="7 8">ND2E</strain>
    </source>
</reference>
<evidence type="ECO:0000259" key="6">
    <source>
        <dbReference type="PROSITE" id="PS50109"/>
    </source>
</evidence>
<keyword evidence="5" id="KW-1133">Transmembrane helix</keyword>
<keyword evidence="5" id="KW-0812">Transmembrane</keyword>
<dbReference type="PATRIC" id="fig|28229.4.peg.4316"/>
<evidence type="ECO:0000256" key="5">
    <source>
        <dbReference type="SAM" id="Phobius"/>
    </source>
</evidence>
<evidence type="ECO:0000256" key="2">
    <source>
        <dbReference type="ARBA" id="ARBA00012438"/>
    </source>
</evidence>
<dbReference type="AlphaFoldDB" id="A0A099K7B0"/>
<evidence type="ECO:0000256" key="1">
    <source>
        <dbReference type="ARBA" id="ARBA00000085"/>
    </source>
</evidence>
<dbReference type="PANTHER" id="PTHR43065">
    <property type="entry name" value="SENSOR HISTIDINE KINASE"/>
    <property type="match status" value="1"/>
</dbReference>
<dbReference type="SMART" id="SM00388">
    <property type="entry name" value="HisKA"/>
    <property type="match status" value="1"/>
</dbReference>
<dbReference type="InterPro" id="IPR036097">
    <property type="entry name" value="HisK_dim/P_sf"/>
</dbReference>
<keyword evidence="7" id="KW-0418">Kinase</keyword>
<dbReference type="CDD" id="cd00082">
    <property type="entry name" value="HisKA"/>
    <property type="match status" value="1"/>
</dbReference>
<dbReference type="Gene3D" id="1.10.287.130">
    <property type="match status" value="1"/>
</dbReference>
<dbReference type="GO" id="GO:0000155">
    <property type="term" value="F:phosphorelay sensor kinase activity"/>
    <property type="evidence" value="ECO:0007669"/>
    <property type="project" value="InterPro"/>
</dbReference>
<dbReference type="PROSITE" id="PS50109">
    <property type="entry name" value="HIS_KIN"/>
    <property type="match status" value="1"/>
</dbReference>
<dbReference type="InterPro" id="IPR003661">
    <property type="entry name" value="HisK_dim/P_dom"/>
</dbReference>
<organism evidence="7 8">
    <name type="scientific">Colwellia psychrerythraea</name>
    <name type="common">Vibrio psychroerythus</name>
    <dbReference type="NCBI Taxonomy" id="28229"/>
    <lineage>
        <taxon>Bacteria</taxon>
        <taxon>Pseudomonadati</taxon>
        <taxon>Pseudomonadota</taxon>
        <taxon>Gammaproteobacteria</taxon>
        <taxon>Alteromonadales</taxon>
        <taxon>Colwelliaceae</taxon>
        <taxon>Colwellia</taxon>
    </lineage>
</organism>
<dbReference type="EC" id="2.7.13.3" evidence="2"/>
<dbReference type="SUPFAM" id="SSF55874">
    <property type="entry name" value="ATPase domain of HSP90 chaperone/DNA topoisomerase II/histidine kinase"/>
    <property type="match status" value="1"/>
</dbReference>
<keyword evidence="4" id="KW-0175">Coiled coil</keyword>
<dbReference type="InterPro" id="IPR003594">
    <property type="entry name" value="HATPase_dom"/>
</dbReference>
<dbReference type="SUPFAM" id="SSF47384">
    <property type="entry name" value="Homodimeric domain of signal transducing histidine kinase"/>
    <property type="match status" value="1"/>
</dbReference>
<evidence type="ECO:0000313" key="8">
    <source>
        <dbReference type="Proteomes" id="UP000029843"/>
    </source>
</evidence>
<evidence type="ECO:0000256" key="4">
    <source>
        <dbReference type="SAM" id="Coils"/>
    </source>
</evidence>
<dbReference type="Pfam" id="PF00512">
    <property type="entry name" value="HisKA"/>
    <property type="match status" value="1"/>
</dbReference>
<gene>
    <name evidence="7" type="ORF">ND2E_0821</name>
</gene>
<keyword evidence="5" id="KW-0472">Membrane</keyword>
<dbReference type="EMBL" id="JQED01000056">
    <property type="protein sequence ID" value="KGJ86649.1"/>
    <property type="molecule type" value="Genomic_DNA"/>
</dbReference>
<dbReference type="InterPro" id="IPR005467">
    <property type="entry name" value="His_kinase_dom"/>
</dbReference>
<name>A0A099K7B0_COLPS</name>
<dbReference type="InterPro" id="IPR036890">
    <property type="entry name" value="HATPase_C_sf"/>
</dbReference>
<evidence type="ECO:0000313" key="7">
    <source>
        <dbReference type="EMBL" id="KGJ86649.1"/>
    </source>
</evidence>
<evidence type="ECO:0000256" key="3">
    <source>
        <dbReference type="ARBA" id="ARBA00022553"/>
    </source>
</evidence>
<dbReference type="Pfam" id="PF02518">
    <property type="entry name" value="HATPase_c"/>
    <property type="match status" value="1"/>
</dbReference>
<proteinExistence type="predicted"/>
<protein>
    <recommendedName>
        <fullName evidence="2">histidine kinase</fullName>
        <ecNumber evidence="2">2.7.13.3</ecNumber>
    </recommendedName>
</protein>
<comment type="catalytic activity">
    <reaction evidence="1">
        <text>ATP + protein L-histidine = ADP + protein N-phospho-L-histidine.</text>
        <dbReference type="EC" id="2.7.13.3"/>
    </reaction>
</comment>
<dbReference type="SMART" id="SM00387">
    <property type="entry name" value="HATPase_c"/>
    <property type="match status" value="1"/>
</dbReference>
<dbReference type="PANTHER" id="PTHR43065:SF50">
    <property type="entry name" value="HISTIDINE KINASE"/>
    <property type="match status" value="1"/>
</dbReference>
<dbReference type="PRINTS" id="PR00344">
    <property type="entry name" value="BCTRLSENSOR"/>
</dbReference>
<feature type="coiled-coil region" evidence="4">
    <location>
        <begin position="320"/>
        <end position="350"/>
    </location>
</feature>
<keyword evidence="7" id="KW-0808">Transferase</keyword>
<accession>A0A099K7B0</accession>
<dbReference type="OrthoDB" id="9772100at2"/>
<dbReference type="Gene3D" id="3.30.565.10">
    <property type="entry name" value="Histidine kinase-like ATPase, C-terminal domain"/>
    <property type="match status" value="1"/>
</dbReference>
<feature type="transmembrane region" description="Helical" evidence="5">
    <location>
        <begin position="243"/>
        <end position="265"/>
    </location>
</feature>
<dbReference type="RefSeq" id="WP_033095871.1">
    <property type="nucleotide sequence ID" value="NZ_JQED01000056.1"/>
</dbReference>